<proteinExistence type="predicted"/>
<accession>A0A1G2PHQ0</accession>
<gene>
    <name evidence="2" type="ORF">A2806_02355</name>
</gene>
<reference evidence="2 3" key="1">
    <citation type="journal article" date="2016" name="Nat. Commun.">
        <title>Thousands of microbial genomes shed light on interconnected biogeochemical processes in an aquifer system.</title>
        <authorList>
            <person name="Anantharaman K."/>
            <person name="Brown C.T."/>
            <person name="Hug L.A."/>
            <person name="Sharon I."/>
            <person name="Castelle C.J."/>
            <person name="Probst A.J."/>
            <person name="Thomas B.C."/>
            <person name="Singh A."/>
            <person name="Wilkins M.J."/>
            <person name="Karaoz U."/>
            <person name="Brodie E.L."/>
            <person name="Williams K.H."/>
            <person name="Hubbard S.S."/>
            <person name="Banfield J.F."/>
        </authorList>
    </citation>
    <scope>NUCLEOTIDE SEQUENCE [LARGE SCALE GENOMIC DNA]</scope>
</reference>
<dbReference type="AlphaFoldDB" id="A0A1G2PHQ0"/>
<feature type="compositionally biased region" description="Basic and acidic residues" evidence="1">
    <location>
        <begin position="16"/>
        <end position="31"/>
    </location>
</feature>
<dbReference type="STRING" id="1802362.A2806_02355"/>
<evidence type="ECO:0000313" key="3">
    <source>
        <dbReference type="Proteomes" id="UP000177629"/>
    </source>
</evidence>
<dbReference type="EMBL" id="MHSS01000013">
    <property type="protein sequence ID" value="OHA47860.1"/>
    <property type="molecule type" value="Genomic_DNA"/>
</dbReference>
<sequence length="60" mass="6775">MVEQLPVLRQLLGETPNEKFRDNGEPFDRHRTSVPNGKGNTVGTPATPFYFMEGGGRRRD</sequence>
<dbReference type="Proteomes" id="UP000177629">
    <property type="component" value="Unassembled WGS sequence"/>
</dbReference>
<feature type="region of interest" description="Disordered" evidence="1">
    <location>
        <begin position="13"/>
        <end position="60"/>
    </location>
</feature>
<organism evidence="2 3">
    <name type="scientific">Candidatus Terrybacteria bacterium RIFCSPHIGHO2_01_FULL_48_17</name>
    <dbReference type="NCBI Taxonomy" id="1802362"/>
    <lineage>
        <taxon>Bacteria</taxon>
        <taxon>Candidatus Terryibacteriota</taxon>
    </lineage>
</organism>
<protein>
    <submittedName>
        <fullName evidence="2">Uncharacterized protein</fullName>
    </submittedName>
</protein>
<feature type="compositionally biased region" description="Polar residues" evidence="1">
    <location>
        <begin position="33"/>
        <end position="44"/>
    </location>
</feature>
<evidence type="ECO:0000313" key="2">
    <source>
        <dbReference type="EMBL" id="OHA47860.1"/>
    </source>
</evidence>
<name>A0A1G2PHQ0_9BACT</name>
<evidence type="ECO:0000256" key="1">
    <source>
        <dbReference type="SAM" id="MobiDB-lite"/>
    </source>
</evidence>
<comment type="caution">
    <text evidence="2">The sequence shown here is derived from an EMBL/GenBank/DDBJ whole genome shotgun (WGS) entry which is preliminary data.</text>
</comment>